<evidence type="ECO:0000256" key="1">
    <source>
        <dbReference type="SAM" id="MobiDB-lite"/>
    </source>
</evidence>
<comment type="caution">
    <text evidence="2">The sequence shown here is derived from an EMBL/GenBank/DDBJ whole genome shotgun (WGS) entry which is preliminary data.</text>
</comment>
<dbReference type="EMBL" id="JALJOV010000594">
    <property type="protein sequence ID" value="KAK9862527.1"/>
    <property type="molecule type" value="Genomic_DNA"/>
</dbReference>
<evidence type="ECO:0000313" key="2">
    <source>
        <dbReference type="EMBL" id="KAK9862527.1"/>
    </source>
</evidence>
<feature type="compositionally biased region" description="Low complexity" evidence="1">
    <location>
        <begin position="17"/>
        <end position="27"/>
    </location>
</feature>
<proteinExistence type="predicted"/>
<dbReference type="AlphaFoldDB" id="A0AAW1SYK3"/>
<name>A0AAW1SYK3_9CHLO</name>
<gene>
    <name evidence="2" type="ORF">WJX84_012234</name>
</gene>
<evidence type="ECO:0000313" key="3">
    <source>
        <dbReference type="Proteomes" id="UP001485043"/>
    </source>
</evidence>
<dbReference type="Proteomes" id="UP001485043">
    <property type="component" value="Unassembled WGS sequence"/>
</dbReference>
<reference evidence="2 3" key="1">
    <citation type="journal article" date="2024" name="Nat. Commun.">
        <title>Phylogenomics reveals the evolutionary origins of lichenization in chlorophyte algae.</title>
        <authorList>
            <person name="Puginier C."/>
            <person name="Libourel C."/>
            <person name="Otte J."/>
            <person name="Skaloud P."/>
            <person name="Haon M."/>
            <person name="Grisel S."/>
            <person name="Petersen M."/>
            <person name="Berrin J.G."/>
            <person name="Delaux P.M."/>
            <person name="Dal Grande F."/>
            <person name="Keller J."/>
        </authorList>
    </citation>
    <scope>NUCLEOTIDE SEQUENCE [LARGE SCALE GENOMIC DNA]</scope>
    <source>
        <strain evidence="2 3">SAG 2523</strain>
    </source>
</reference>
<feature type="region of interest" description="Disordered" evidence="1">
    <location>
        <begin position="1"/>
        <end position="38"/>
    </location>
</feature>
<sequence length="341" mass="37132">MGKKGRRHIGNESSANARASRPGSTPRPGSPPYVSLGHKSKALPASVGALNSYSSGCPRKDILEVLSDILAPVAAASDLDPGPGDVYITKDDKDLPAEDYIFDSASGTGTTQAKSVWMANMSPEGEMLERLEVTFSGSQSFRDYLARSGMPGLRQRQPPEATKLVTEYDQVQAGFEYTGEVSRLSKKITRQGQQLTHLQQGQEDEMGLAMQRELRLSEFAANPRMAAHLRQLKSGAVADQEFDVVLLDGNSSAFVGWHKTHAKDVSHLYQMKSAVEKLMSRAANASSGQYADFKDREIGLCYMVEKIDPKQVDRVAKECSVFASSILYQRAQSAGHSDGQP</sequence>
<keyword evidence="3" id="KW-1185">Reference proteome</keyword>
<protein>
    <submittedName>
        <fullName evidence="2">Uncharacterized protein</fullName>
    </submittedName>
</protein>
<accession>A0AAW1SYK3</accession>
<organism evidence="2 3">
    <name type="scientific">Apatococcus fuscideae</name>
    <dbReference type="NCBI Taxonomy" id="2026836"/>
    <lineage>
        <taxon>Eukaryota</taxon>
        <taxon>Viridiplantae</taxon>
        <taxon>Chlorophyta</taxon>
        <taxon>core chlorophytes</taxon>
        <taxon>Trebouxiophyceae</taxon>
        <taxon>Chlorellales</taxon>
        <taxon>Chlorellaceae</taxon>
        <taxon>Apatococcus</taxon>
    </lineage>
</organism>